<reference evidence="2" key="1">
    <citation type="journal article" date="2015" name="Nature">
        <title>Complex archaea that bridge the gap between prokaryotes and eukaryotes.</title>
        <authorList>
            <person name="Spang A."/>
            <person name="Saw J.H."/>
            <person name="Jorgensen S.L."/>
            <person name="Zaremba-Niedzwiedzka K."/>
            <person name="Martijn J."/>
            <person name="Lind A.E."/>
            <person name="van Eijk R."/>
            <person name="Schleper C."/>
            <person name="Guy L."/>
            <person name="Ettema T.J."/>
        </authorList>
    </citation>
    <scope>NUCLEOTIDE SEQUENCE</scope>
</reference>
<protein>
    <submittedName>
        <fullName evidence="2">Uncharacterized protein</fullName>
    </submittedName>
</protein>
<evidence type="ECO:0000256" key="1">
    <source>
        <dbReference type="SAM" id="Phobius"/>
    </source>
</evidence>
<gene>
    <name evidence="2" type="ORF">LCGC14_0652060</name>
</gene>
<dbReference type="EMBL" id="LAZR01001217">
    <property type="protein sequence ID" value="KKN48513.1"/>
    <property type="molecule type" value="Genomic_DNA"/>
</dbReference>
<dbReference type="AlphaFoldDB" id="A0A0F9U4E8"/>
<keyword evidence="1" id="KW-1133">Transmembrane helix</keyword>
<keyword evidence="1" id="KW-0812">Transmembrane</keyword>
<comment type="caution">
    <text evidence="2">The sequence shown here is derived from an EMBL/GenBank/DDBJ whole genome shotgun (WGS) entry which is preliminary data.</text>
</comment>
<name>A0A0F9U4E8_9ZZZZ</name>
<proteinExistence type="predicted"/>
<sequence length="119" mass="14478">MKVIEVNHSIANRFKDHIEINKNLKKYPKLYKPILKHEFDHTDKVWSFYDFKLDMISNTGVNYWDLIKFMIKHPRSFLQLSPLIYSKKMGWIFDINLFIIYFVFVLTFMTTIYIGVNYL</sequence>
<accession>A0A0F9U4E8</accession>
<feature type="transmembrane region" description="Helical" evidence="1">
    <location>
        <begin position="95"/>
        <end position="116"/>
    </location>
</feature>
<evidence type="ECO:0000313" key="2">
    <source>
        <dbReference type="EMBL" id="KKN48513.1"/>
    </source>
</evidence>
<keyword evidence="1" id="KW-0472">Membrane</keyword>
<organism evidence="2">
    <name type="scientific">marine sediment metagenome</name>
    <dbReference type="NCBI Taxonomy" id="412755"/>
    <lineage>
        <taxon>unclassified sequences</taxon>
        <taxon>metagenomes</taxon>
        <taxon>ecological metagenomes</taxon>
    </lineage>
</organism>